<dbReference type="FunFam" id="3.40.190.80:FF:000001">
    <property type="entry name" value="Fructose-1,6-bisphosphatase class 1"/>
    <property type="match status" value="1"/>
</dbReference>
<feature type="binding site" evidence="12">
    <location>
        <position position="115"/>
    </location>
    <ligand>
        <name>Mg(2+)</name>
        <dbReference type="ChEBI" id="CHEBI:18420"/>
        <label>1</label>
    </ligand>
</feature>
<dbReference type="Gene3D" id="3.40.190.80">
    <property type="match status" value="1"/>
</dbReference>
<dbReference type="GO" id="GO:0006000">
    <property type="term" value="P:fructose metabolic process"/>
    <property type="evidence" value="ECO:0007669"/>
    <property type="project" value="TreeGrafter"/>
</dbReference>
<dbReference type="HAMAP" id="MF_01855">
    <property type="entry name" value="FBPase_class1"/>
    <property type="match status" value="1"/>
</dbReference>
<dbReference type="SUPFAM" id="SSF56655">
    <property type="entry name" value="Carbohydrate phosphatase"/>
    <property type="match status" value="1"/>
</dbReference>
<feature type="domain" description="Fructose-1-6-bisphosphatase class I N-terminal" evidence="14">
    <location>
        <begin position="5"/>
        <end position="196"/>
    </location>
</feature>
<feature type="domain" description="Fructose-1-6-bisphosphatase class 1 C-terminal" evidence="15">
    <location>
        <begin position="200"/>
        <end position="330"/>
    </location>
</feature>
<dbReference type="GO" id="GO:0030388">
    <property type="term" value="P:fructose 1,6-bisphosphate metabolic process"/>
    <property type="evidence" value="ECO:0007669"/>
    <property type="project" value="TreeGrafter"/>
</dbReference>
<evidence type="ECO:0000256" key="4">
    <source>
        <dbReference type="ARBA" id="ARBA00013093"/>
    </source>
</evidence>
<comment type="caution">
    <text evidence="12">Lacks conserved residue(s) required for the propagation of feature annotation.</text>
</comment>
<dbReference type="GO" id="GO:0005986">
    <property type="term" value="P:sucrose biosynthetic process"/>
    <property type="evidence" value="ECO:0007669"/>
    <property type="project" value="TreeGrafter"/>
</dbReference>
<dbReference type="Gene3D" id="3.30.540.10">
    <property type="entry name" value="Fructose-1,6-Bisphosphatase, subunit A, domain 1"/>
    <property type="match status" value="1"/>
</dbReference>
<keyword evidence="7 12" id="KW-0378">Hydrolase</keyword>
<feature type="binding site" evidence="12">
    <location>
        <position position="273"/>
    </location>
    <ligand>
        <name>substrate</name>
    </ligand>
</feature>
<dbReference type="GO" id="GO:0006002">
    <property type="term" value="P:fructose 6-phosphate metabolic process"/>
    <property type="evidence" value="ECO:0007669"/>
    <property type="project" value="TreeGrafter"/>
</dbReference>
<dbReference type="Proteomes" id="UP000307244">
    <property type="component" value="Unassembled WGS sequence"/>
</dbReference>
<evidence type="ECO:0000256" key="9">
    <source>
        <dbReference type="ARBA" id="ARBA00023277"/>
    </source>
</evidence>
<dbReference type="InterPro" id="IPR033391">
    <property type="entry name" value="FBPase_N"/>
</dbReference>
<name>A0A4U1CHD7_9SPHI</name>
<reference evidence="16 17" key="1">
    <citation type="submission" date="2019-04" db="EMBL/GenBank/DDBJ databases">
        <title>Pedobacter sp. RP-3-15 sp. nov., isolated from Arctic soil.</title>
        <authorList>
            <person name="Dahal R.H."/>
            <person name="Kim D.-U."/>
        </authorList>
    </citation>
    <scope>NUCLEOTIDE SEQUENCE [LARGE SCALE GENOMIC DNA]</scope>
    <source>
        <strain evidence="16 17">RP-3-15</strain>
    </source>
</reference>
<evidence type="ECO:0000256" key="1">
    <source>
        <dbReference type="ARBA" id="ARBA00001273"/>
    </source>
</evidence>
<dbReference type="PROSITE" id="PS00124">
    <property type="entry name" value="FBPASE"/>
    <property type="match status" value="1"/>
</dbReference>
<evidence type="ECO:0000256" key="2">
    <source>
        <dbReference type="ARBA" id="ARBA00005215"/>
    </source>
</evidence>
<dbReference type="InterPro" id="IPR020548">
    <property type="entry name" value="Fructose_bisphosphatase_AS"/>
</dbReference>
<protein>
    <recommendedName>
        <fullName evidence="10 12">Fructose-1,6-bisphosphatase class 1</fullName>
        <shortName evidence="12">FBPase class 1</shortName>
        <ecNumber evidence="4 12">3.1.3.11</ecNumber>
    </recommendedName>
    <alternativeName>
        <fullName evidence="11 12">D-fructose-1,6-bisphosphate 1-phosphohydrolase class 1</fullName>
    </alternativeName>
</protein>
<dbReference type="PANTHER" id="PTHR11556">
    <property type="entry name" value="FRUCTOSE-1,6-BISPHOSPHATASE-RELATED"/>
    <property type="match status" value="1"/>
</dbReference>
<dbReference type="RefSeq" id="WP_136836454.1">
    <property type="nucleotide sequence ID" value="NZ_SWBQ01000003.1"/>
</dbReference>
<dbReference type="AlphaFoldDB" id="A0A4U1CHD7"/>
<feature type="binding site" evidence="12">
    <location>
        <begin position="118"/>
        <end position="121"/>
    </location>
    <ligand>
        <name>substrate</name>
    </ligand>
</feature>
<evidence type="ECO:0000313" key="17">
    <source>
        <dbReference type="Proteomes" id="UP000307244"/>
    </source>
</evidence>
<comment type="catalytic activity">
    <reaction evidence="1 12">
        <text>beta-D-fructose 1,6-bisphosphate + H2O = beta-D-fructose 6-phosphate + phosphate</text>
        <dbReference type="Rhea" id="RHEA:11064"/>
        <dbReference type="ChEBI" id="CHEBI:15377"/>
        <dbReference type="ChEBI" id="CHEBI:32966"/>
        <dbReference type="ChEBI" id="CHEBI:43474"/>
        <dbReference type="ChEBI" id="CHEBI:57634"/>
        <dbReference type="EC" id="3.1.3.11"/>
    </reaction>
</comment>
<feature type="binding site" evidence="12">
    <location>
        <position position="92"/>
    </location>
    <ligand>
        <name>Mg(2+)</name>
        <dbReference type="ChEBI" id="CHEBI:18420"/>
        <label>1</label>
    </ligand>
</feature>
<evidence type="ECO:0000256" key="8">
    <source>
        <dbReference type="ARBA" id="ARBA00022842"/>
    </source>
</evidence>
<evidence type="ECO:0000259" key="14">
    <source>
        <dbReference type="Pfam" id="PF00316"/>
    </source>
</evidence>
<evidence type="ECO:0000256" key="12">
    <source>
        <dbReference type="HAMAP-Rule" id="MF_01855"/>
    </source>
</evidence>
<comment type="caution">
    <text evidence="16">The sequence shown here is derived from an EMBL/GenBank/DDBJ whole genome shotgun (WGS) entry which is preliminary data.</text>
</comment>
<evidence type="ECO:0000256" key="13">
    <source>
        <dbReference type="RuleBase" id="RU000508"/>
    </source>
</evidence>
<dbReference type="FunFam" id="3.30.540.10:FF:000002">
    <property type="entry name" value="Fructose-1,6-bisphosphatase class 1"/>
    <property type="match status" value="1"/>
</dbReference>
<keyword evidence="9 12" id="KW-0119">Carbohydrate metabolism</keyword>
<dbReference type="NCBIfam" id="NF006778">
    <property type="entry name" value="PRK09293.1-1"/>
    <property type="match status" value="1"/>
</dbReference>
<comment type="subunit">
    <text evidence="12">Homotetramer.</text>
</comment>
<feature type="binding site" evidence="12">
    <location>
        <position position="117"/>
    </location>
    <ligand>
        <name>Mg(2+)</name>
        <dbReference type="ChEBI" id="CHEBI:18420"/>
        <label>1</label>
    </ligand>
</feature>
<keyword evidence="17" id="KW-1185">Reference proteome</keyword>
<comment type="similarity">
    <text evidence="3 12 13">Belongs to the FBPase class 1 family.</text>
</comment>
<proteinExistence type="inferred from homology"/>
<dbReference type="EMBL" id="SWBQ01000003">
    <property type="protein sequence ID" value="TKC06195.1"/>
    <property type="molecule type" value="Genomic_DNA"/>
</dbReference>
<comment type="pathway">
    <text evidence="2">Carbohydrate biosynthesis; Calvin cycle.</text>
</comment>
<feature type="binding site" evidence="12">
    <location>
        <position position="118"/>
    </location>
    <ligand>
        <name>Mg(2+)</name>
        <dbReference type="ChEBI" id="CHEBI:18420"/>
        <label>2</label>
    </ligand>
</feature>
<dbReference type="PIRSF" id="PIRSF500210">
    <property type="entry name" value="FBPtase"/>
    <property type="match status" value="1"/>
</dbReference>
<dbReference type="GO" id="GO:0005829">
    <property type="term" value="C:cytosol"/>
    <property type="evidence" value="ECO:0007669"/>
    <property type="project" value="TreeGrafter"/>
</dbReference>
<evidence type="ECO:0000256" key="11">
    <source>
        <dbReference type="ARBA" id="ARBA00081210"/>
    </source>
</evidence>
<feature type="binding site" evidence="12">
    <location>
        <position position="115"/>
    </location>
    <ligand>
        <name>Mg(2+)</name>
        <dbReference type="ChEBI" id="CHEBI:18420"/>
        <label>2</label>
    </ligand>
</feature>
<evidence type="ECO:0000259" key="15">
    <source>
        <dbReference type="Pfam" id="PF18913"/>
    </source>
</evidence>
<sequence>MSGIKTLGQFIIEKQADFPYAKGELSRLLRDIGIAAKIVNREVNKAGLVDILGAAGTINIQGEGQQKLDVFANTQFISALTSGGECCVVATEEEDDLVQIDSPVSKNAKYIVCIDPLDGSSNIDCNVAIGTIFSIYRRKSTNGEATLNDVLQKGTQQVAAGYVIYGSSTMMVYTTGKGVNGFTLDPSIGEFCLSHPNMRLPEHGSIYSINEGNYVHFPEGVKKYLKYAQVEDKETNRPYTSRYIGSMVADIHRNLIKGGIYIYPTTSASPKGKLRLLYECNPMAFIVEQAGGVASDGFNRILDIEPTELHQRTAIFIGSEQMVRTAEQLMAEFSPEKNVKAVSEIATDQKLEQLGVVGGID</sequence>
<feature type="binding site" evidence="12">
    <location>
        <position position="279"/>
    </location>
    <ligand>
        <name>Mg(2+)</name>
        <dbReference type="ChEBI" id="CHEBI:18420"/>
        <label>2</label>
    </ligand>
</feature>
<evidence type="ECO:0000256" key="5">
    <source>
        <dbReference type="ARBA" id="ARBA00022490"/>
    </source>
</evidence>
<comment type="cofactor">
    <cofactor evidence="12">
        <name>Mg(2+)</name>
        <dbReference type="ChEBI" id="CHEBI:18420"/>
    </cofactor>
    <text evidence="12">Binds 2 magnesium ions per subunit.</text>
</comment>
<dbReference type="Pfam" id="PF00316">
    <property type="entry name" value="FBPase"/>
    <property type="match status" value="1"/>
</dbReference>
<organism evidence="16 17">
    <name type="scientific">Pedobacter frigoris</name>
    <dbReference type="NCBI Taxonomy" id="2571272"/>
    <lineage>
        <taxon>Bacteria</taxon>
        <taxon>Pseudomonadati</taxon>
        <taxon>Bacteroidota</taxon>
        <taxon>Sphingobacteriia</taxon>
        <taxon>Sphingobacteriales</taxon>
        <taxon>Sphingobacteriaceae</taxon>
        <taxon>Pedobacter</taxon>
    </lineage>
</organism>
<dbReference type="PIRSF" id="PIRSF000904">
    <property type="entry name" value="FBPtase_SBPase"/>
    <property type="match status" value="1"/>
</dbReference>
<dbReference type="InterPro" id="IPR044015">
    <property type="entry name" value="FBPase_C_dom"/>
</dbReference>
<feature type="binding site" evidence="12">
    <location>
        <position position="243"/>
    </location>
    <ligand>
        <name>substrate</name>
    </ligand>
</feature>
<keyword evidence="5 12" id="KW-0963">Cytoplasm</keyword>
<dbReference type="PANTHER" id="PTHR11556:SF35">
    <property type="entry name" value="SEDOHEPTULOSE-1,7-BISPHOSPHATASE, CHLOROPLASTIC"/>
    <property type="match status" value="1"/>
</dbReference>
<dbReference type="EC" id="3.1.3.11" evidence="4 12"/>
<evidence type="ECO:0000313" key="16">
    <source>
        <dbReference type="EMBL" id="TKC06195.1"/>
    </source>
</evidence>
<dbReference type="GO" id="GO:0000287">
    <property type="term" value="F:magnesium ion binding"/>
    <property type="evidence" value="ECO:0007669"/>
    <property type="project" value="UniProtKB-UniRule"/>
</dbReference>
<dbReference type="InterPro" id="IPR028343">
    <property type="entry name" value="FBPtase"/>
</dbReference>
<dbReference type="NCBIfam" id="NF006779">
    <property type="entry name" value="PRK09293.1-3"/>
    <property type="match status" value="1"/>
</dbReference>
<keyword evidence="8 12" id="KW-0460">Magnesium</keyword>
<dbReference type="CDD" id="cd00354">
    <property type="entry name" value="FBPase"/>
    <property type="match status" value="1"/>
</dbReference>
<dbReference type="GO" id="GO:0042132">
    <property type="term" value="F:fructose 1,6-bisphosphate 1-phosphatase activity"/>
    <property type="evidence" value="ECO:0007669"/>
    <property type="project" value="UniProtKB-UniRule"/>
</dbReference>
<dbReference type="GO" id="GO:0006094">
    <property type="term" value="P:gluconeogenesis"/>
    <property type="evidence" value="ECO:0007669"/>
    <property type="project" value="UniProtKB-UniRule"/>
</dbReference>
<gene>
    <name evidence="12" type="primary">fbp</name>
    <name evidence="16" type="ORF">FA047_12805</name>
</gene>
<evidence type="ECO:0000256" key="3">
    <source>
        <dbReference type="ARBA" id="ARBA00010941"/>
    </source>
</evidence>
<evidence type="ECO:0000256" key="7">
    <source>
        <dbReference type="ARBA" id="ARBA00022801"/>
    </source>
</evidence>
<accession>A0A4U1CHD7</accession>
<dbReference type="OrthoDB" id="9806756at2"/>
<evidence type="ECO:0000256" key="6">
    <source>
        <dbReference type="ARBA" id="ARBA00022723"/>
    </source>
</evidence>
<keyword evidence="6 12" id="KW-0479">Metal-binding</keyword>
<dbReference type="InterPro" id="IPR000146">
    <property type="entry name" value="FBPase_class-1"/>
</dbReference>
<evidence type="ECO:0000256" key="10">
    <source>
        <dbReference type="ARBA" id="ARBA00072069"/>
    </source>
</evidence>
<comment type="subcellular location">
    <subcellularLocation>
        <location evidence="12">Cytoplasm</location>
    </subcellularLocation>
</comment>
<dbReference type="PRINTS" id="PR00115">
    <property type="entry name" value="F16BPHPHTASE"/>
</dbReference>
<dbReference type="Pfam" id="PF18913">
    <property type="entry name" value="FBPase_C"/>
    <property type="match status" value="1"/>
</dbReference>
<feature type="binding site" evidence="12">
    <location>
        <position position="210"/>
    </location>
    <ligand>
        <name>substrate</name>
    </ligand>
</feature>